<organism evidence="10 11">
    <name type="scientific">Batillaria attramentaria</name>
    <dbReference type="NCBI Taxonomy" id="370345"/>
    <lineage>
        <taxon>Eukaryota</taxon>
        <taxon>Metazoa</taxon>
        <taxon>Spiralia</taxon>
        <taxon>Lophotrochozoa</taxon>
        <taxon>Mollusca</taxon>
        <taxon>Gastropoda</taxon>
        <taxon>Caenogastropoda</taxon>
        <taxon>Sorbeoconcha</taxon>
        <taxon>Cerithioidea</taxon>
        <taxon>Batillariidae</taxon>
        <taxon>Batillaria</taxon>
    </lineage>
</organism>
<dbReference type="PANTHER" id="PTHR14614:SF39">
    <property type="entry name" value="HISTIDINE PROTEIN METHYLTRANSFERASE 1 HOMOLOG"/>
    <property type="match status" value="1"/>
</dbReference>
<dbReference type="PANTHER" id="PTHR14614">
    <property type="entry name" value="HEPATOCELLULAR CARCINOMA-ASSOCIATED ANTIGEN"/>
    <property type="match status" value="1"/>
</dbReference>
<dbReference type="SUPFAM" id="SSF53335">
    <property type="entry name" value="S-adenosyl-L-methionine-dependent methyltransferases"/>
    <property type="match status" value="1"/>
</dbReference>
<dbReference type="Gene3D" id="3.40.50.150">
    <property type="entry name" value="Vaccinia Virus protein VP39"/>
    <property type="match status" value="1"/>
</dbReference>
<keyword evidence="4" id="KW-0963">Cytoplasm</keyword>
<comment type="similarity">
    <text evidence="9">Belongs to the methyltransferase superfamily. METTL18 family.</text>
</comment>
<keyword evidence="8" id="KW-0539">Nucleus</keyword>
<evidence type="ECO:0000256" key="3">
    <source>
        <dbReference type="ARBA" id="ARBA00012533"/>
    </source>
</evidence>
<evidence type="ECO:0000256" key="8">
    <source>
        <dbReference type="ARBA" id="ARBA00023242"/>
    </source>
</evidence>
<evidence type="ECO:0000256" key="5">
    <source>
        <dbReference type="ARBA" id="ARBA00022603"/>
    </source>
</evidence>
<dbReference type="EMBL" id="JACVVK020000451">
    <property type="protein sequence ID" value="KAK7473985.1"/>
    <property type="molecule type" value="Genomic_DNA"/>
</dbReference>
<evidence type="ECO:0000256" key="9">
    <source>
        <dbReference type="ARBA" id="ARBA00038126"/>
    </source>
</evidence>
<comment type="caution">
    <text evidence="10">The sequence shown here is derived from an EMBL/GenBank/DDBJ whole genome shotgun (WGS) entry which is preliminary data.</text>
</comment>
<dbReference type="GO" id="GO:0032259">
    <property type="term" value="P:methylation"/>
    <property type="evidence" value="ECO:0007669"/>
    <property type="project" value="UniProtKB-KW"/>
</dbReference>
<dbReference type="CDD" id="cd02440">
    <property type="entry name" value="AdoMet_MTases"/>
    <property type="match status" value="1"/>
</dbReference>
<dbReference type="InterPro" id="IPR029063">
    <property type="entry name" value="SAM-dependent_MTases_sf"/>
</dbReference>
<comment type="subcellular location">
    <subcellularLocation>
        <location evidence="2">Cytoplasm</location>
    </subcellularLocation>
    <subcellularLocation>
        <location evidence="1">Nucleus</location>
    </subcellularLocation>
</comment>
<dbReference type="GO" id="GO:0005737">
    <property type="term" value="C:cytoplasm"/>
    <property type="evidence" value="ECO:0007669"/>
    <property type="project" value="UniProtKB-SubCell"/>
</dbReference>
<keyword evidence="6" id="KW-0808">Transferase</keyword>
<sequence>MSAFRFNFAACSEEEDKQTADDTVDASCQTGGDTNQGAPAAVEVEWIPVTQIKDVTNASETVADYNFGCYCLQTVSATSVEKQLLQEKSKWTDVVVSAVSSHSDLVAGQYEGGLKIWECSVDLCHYMADSDVLGAGSRVLELGCGGALPGILAAKMGASSVHFQDFNKEVLELYTMPNIHLNNLDRSTCTFFSGDWGSFVSLALHRKHVYDVILTSETIYSVASYPKLHNVFTSLLASSGTVYPYPESEFEDTVVKQRSL</sequence>
<evidence type="ECO:0000256" key="6">
    <source>
        <dbReference type="ARBA" id="ARBA00022679"/>
    </source>
</evidence>
<protein>
    <recommendedName>
        <fullName evidence="3">protein-histidine N-methyltransferase</fullName>
        <ecNumber evidence="3">2.1.1.85</ecNumber>
    </recommendedName>
</protein>
<keyword evidence="7" id="KW-0949">S-adenosyl-L-methionine</keyword>
<evidence type="ECO:0000256" key="1">
    <source>
        <dbReference type="ARBA" id="ARBA00004123"/>
    </source>
</evidence>
<dbReference type="EC" id="2.1.1.85" evidence="3"/>
<proteinExistence type="inferred from homology"/>
<name>A0ABD0JGT0_9CAEN</name>
<evidence type="ECO:0000256" key="4">
    <source>
        <dbReference type="ARBA" id="ARBA00022490"/>
    </source>
</evidence>
<evidence type="ECO:0000313" key="11">
    <source>
        <dbReference type="Proteomes" id="UP001519460"/>
    </source>
</evidence>
<accession>A0ABD0JGT0</accession>
<evidence type="ECO:0000256" key="7">
    <source>
        <dbReference type="ARBA" id="ARBA00022691"/>
    </source>
</evidence>
<dbReference type="GO" id="GO:0005634">
    <property type="term" value="C:nucleus"/>
    <property type="evidence" value="ECO:0007669"/>
    <property type="project" value="UniProtKB-SubCell"/>
</dbReference>
<keyword evidence="5" id="KW-0489">Methyltransferase</keyword>
<evidence type="ECO:0000256" key="2">
    <source>
        <dbReference type="ARBA" id="ARBA00004496"/>
    </source>
</evidence>
<gene>
    <name evidence="10" type="ORF">BaRGS_00034754</name>
</gene>
<evidence type="ECO:0000313" key="10">
    <source>
        <dbReference type="EMBL" id="KAK7473985.1"/>
    </source>
</evidence>
<reference evidence="10 11" key="1">
    <citation type="journal article" date="2023" name="Sci. Data">
        <title>Genome assembly of the Korean intertidal mud-creeper Batillaria attramentaria.</title>
        <authorList>
            <person name="Patra A.K."/>
            <person name="Ho P.T."/>
            <person name="Jun S."/>
            <person name="Lee S.J."/>
            <person name="Kim Y."/>
            <person name="Won Y.J."/>
        </authorList>
    </citation>
    <scope>NUCLEOTIDE SEQUENCE [LARGE SCALE GENOMIC DNA]</scope>
    <source>
        <strain evidence="10">Wonlab-2016</strain>
    </source>
</reference>
<keyword evidence="11" id="KW-1185">Reference proteome</keyword>
<dbReference type="InterPro" id="IPR019410">
    <property type="entry name" value="Methyltransf_16"/>
</dbReference>
<dbReference type="GO" id="GO:0018064">
    <property type="term" value="F:protein-L-histidine N-tele-methyltransferase activity"/>
    <property type="evidence" value="ECO:0007669"/>
    <property type="project" value="UniProtKB-EC"/>
</dbReference>
<dbReference type="Pfam" id="PF10294">
    <property type="entry name" value="Methyltransf_16"/>
    <property type="match status" value="1"/>
</dbReference>
<dbReference type="AlphaFoldDB" id="A0ABD0JGT0"/>
<dbReference type="Proteomes" id="UP001519460">
    <property type="component" value="Unassembled WGS sequence"/>
</dbReference>